<dbReference type="Proteomes" id="UP000595663">
    <property type="component" value="Chromosome"/>
</dbReference>
<evidence type="ECO:0000259" key="3">
    <source>
        <dbReference type="PROSITE" id="PS01124"/>
    </source>
</evidence>
<dbReference type="Pfam" id="PF01965">
    <property type="entry name" value="DJ-1_PfpI"/>
    <property type="match status" value="1"/>
</dbReference>
<keyword evidence="5" id="KW-1185">Reference proteome</keyword>
<dbReference type="GO" id="GO:0043565">
    <property type="term" value="F:sequence-specific DNA binding"/>
    <property type="evidence" value="ECO:0007669"/>
    <property type="project" value="InterPro"/>
</dbReference>
<dbReference type="OrthoDB" id="9803764at2"/>
<dbReference type="InterPro" id="IPR009057">
    <property type="entry name" value="Homeodomain-like_sf"/>
</dbReference>
<sequence length="330" mass="36780">MYQILGLAFDGCQASGLSSPFDVFNVTNTIWKQQRGEESDLYHCQLASLTGEPVTCSNGMRLLMDSSLEDAPQADLIVVPGIHHMDAKSLLKNLKLLDKEINWLQRRVEQGAVIAANCSGVFLLAETGGLDGQEATTGWWLGGLFRSRYPGVNHRADQLLVNNEGTYCTGSMTANLGVMLQIVEQQVGRQLAQNAARTMLIDASKSYASPYLFMQEQTDHQDSLVLAVESQLQRDISQKLNMEALAKMHSVSLRTLSRRFKKANGISLSDYHQRIRLEQTKLLLETTSLSIEQIVERVGYSSQSSLRRLFNKELGLSPSNYRLQHKQEAG</sequence>
<organism evidence="4 5">
    <name type="scientific">Amphritea japonica ATCC BAA-1530</name>
    <dbReference type="NCBI Taxonomy" id="1278309"/>
    <lineage>
        <taxon>Bacteria</taxon>
        <taxon>Pseudomonadati</taxon>
        <taxon>Pseudomonadota</taxon>
        <taxon>Gammaproteobacteria</taxon>
        <taxon>Oceanospirillales</taxon>
        <taxon>Oceanospirillaceae</taxon>
        <taxon>Amphritea</taxon>
    </lineage>
</organism>
<dbReference type="KEGG" id="ajp:AMJAP_0089"/>
<dbReference type="CDD" id="cd03138">
    <property type="entry name" value="GATase1_AraC_2"/>
    <property type="match status" value="1"/>
</dbReference>
<dbReference type="Gene3D" id="1.10.10.60">
    <property type="entry name" value="Homeodomain-like"/>
    <property type="match status" value="1"/>
</dbReference>
<proteinExistence type="predicted"/>
<gene>
    <name evidence="4" type="ORF">AMJAP_0089</name>
</gene>
<evidence type="ECO:0000256" key="2">
    <source>
        <dbReference type="ARBA" id="ARBA00023163"/>
    </source>
</evidence>
<dbReference type="SUPFAM" id="SSF46689">
    <property type="entry name" value="Homeodomain-like"/>
    <property type="match status" value="2"/>
</dbReference>
<dbReference type="PROSITE" id="PS01124">
    <property type="entry name" value="HTH_ARAC_FAMILY_2"/>
    <property type="match status" value="1"/>
</dbReference>
<feature type="domain" description="HTH araC/xylS-type" evidence="3">
    <location>
        <begin position="222"/>
        <end position="324"/>
    </location>
</feature>
<accession>A0A7R6PJK3</accession>
<keyword evidence="1" id="KW-0805">Transcription regulation</keyword>
<dbReference type="GO" id="GO:0003700">
    <property type="term" value="F:DNA-binding transcription factor activity"/>
    <property type="evidence" value="ECO:0007669"/>
    <property type="project" value="InterPro"/>
</dbReference>
<evidence type="ECO:0000313" key="4">
    <source>
        <dbReference type="EMBL" id="BBB24688.1"/>
    </source>
</evidence>
<dbReference type="SMART" id="SM00342">
    <property type="entry name" value="HTH_ARAC"/>
    <property type="match status" value="1"/>
</dbReference>
<evidence type="ECO:0000313" key="5">
    <source>
        <dbReference type="Proteomes" id="UP000595663"/>
    </source>
</evidence>
<dbReference type="Gene3D" id="3.40.50.880">
    <property type="match status" value="1"/>
</dbReference>
<name>A0A7R6PJK3_9GAMM</name>
<dbReference type="RefSeq" id="WP_019621144.1">
    <property type="nucleotide sequence ID" value="NZ_AP014545.1"/>
</dbReference>
<protein>
    <submittedName>
        <fullName evidence="4">AraC family transcriptional regulator</fullName>
    </submittedName>
</protein>
<evidence type="ECO:0000256" key="1">
    <source>
        <dbReference type="ARBA" id="ARBA00023015"/>
    </source>
</evidence>
<dbReference type="InterPro" id="IPR002818">
    <property type="entry name" value="DJ-1/PfpI"/>
</dbReference>
<dbReference type="PANTHER" id="PTHR43130">
    <property type="entry name" value="ARAC-FAMILY TRANSCRIPTIONAL REGULATOR"/>
    <property type="match status" value="1"/>
</dbReference>
<dbReference type="Pfam" id="PF12833">
    <property type="entry name" value="HTH_18"/>
    <property type="match status" value="1"/>
</dbReference>
<reference evidence="4 5" key="1">
    <citation type="journal article" date="2008" name="Int. J. Syst. Evol. Microbiol.">
        <title>Amphritea japonica sp. nov. and Amphritea balenae sp. nov., isolated from the sediment adjacent to sperm whale carcasses off Kagoshima, Japan.</title>
        <authorList>
            <person name="Miyazaki M."/>
            <person name="Nogi Y."/>
            <person name="Fujiwara Y."/>
            <person name="Kawato M."/>
            <person name="Nagahama T."/>
            <person name="Kubokawa K."/>
            <person name="Horikoshi K."/>
        </authorList>
    </citation>
    <scope>NUCLEOTIDE SEQUENCE [LARGE SCALE GENOMIC DNA]</scope>
    <source>
        <strain evidence="4 5">ATCC BAA-1530</strain>
    </source>
</reference>
<dbReference type="AlphaFoldDB" id="A0A7R6PJK3"/>
<dbReference type="InterPro" id="IPR018060">
    <property type="entry name" value="HTH_AraC"/>
</dbReference>
<dbReference type="InterPro" id="IPR029062">
    <property type="entry name" value="Class_I_gatase-like"/>
</dbReference>
<dbReference type="PANTHER" id="PTHR43130:SF11">
    <property type="entry name" value="TRANSCRIPTIONAL REGULATORY PROTEIN"/>
    <property type="match status" value="1"/>
</dbReference>
<dbReference type="InterPro" id="IPR052158">
    <property type="entry name" value="INH-QAR"/>
</dbReference>
<keyword evidence="2" id="KW-0804">Transcription</keyword>
<dbReference type="SUPFAM" id="SSF52317">
    <property type="entry name" value="Class I glutamine amidotransferase-like"/>
    <property type="match status" value="1"/>
</dbReference>
<dbReference type="EMBL" id="AP014545">
    <property type="protein sequence ID" value="BBB24688.1"/>
    <property type="molecule type" value="Genomic_DNA"/>
</dbReference>